<reference evidence="4" key="1">
    <citation type="journal article" date="2014" name="Int. J. Syst. Evol. Microbiol.">
        <title>Complete genome sequence of Corynebacterium casei LMG S-19264T (=DSM 44701T), isolated from a smear-ripened cheese.</title>
        <authorList>
            <consortium name="US DOE Joint Genome Institute (JGI-PGF)"/>
            <person name="Walter F."/>
            <person name="Albersmeier A."/>
            <person name="Kalinowski J."/>
            <person name="Ruckert C."/>
        </authorList>
    </citation>
    <scope>NUCLEOTIDE SEQUENCE</scope>
    <source>
        <strain evidence="4">CGMCC 1.15371</strain>
    </source>
</reference>
<keyword evidence="2" id="KW-0472">Membrane</keyword>
<keyword evidence="2" id="KW-0812">Transmembrane</keyword>
<dbReference type="InterPro" id="IPR017853">
    <property type="entry name" value="GH"/>
</dbReference>
<feature type="region of interest" description="Disordered" evidence="1">
    <location>
        <begin position="38"/>
        <end position="60"/>
    </location>
</feature>
<dbReference type="Gene3D" id="3.20.20.80">
    <property type="entry name" value="Glycosidases"/>
    <property type="match status" value="1"/>
</dbReference>
<organism evidence="4 5">
    <name type="scientific">Pullulanibacillus camelliae</name>
    <dbReference type="NCBI Taxonomy" id="1707096"/>
    <lineage>
        <taxon>Bacteria</taxon>
        <taxon>Bacillati</taxon>
        <taxon>Bacillota</taxon>
        <taxon>Bacilli</taxon>
        <taxon>Bacillales</taxon>
        <taxon>Sporolactobacillaceae</taxon>
        <taxon>Pullulanibacillus</taxon>
    </lineage>
</organism>
<gene>
    <name evidence="4" type="ORF">GCM10011391_38040</name>
</gene>
<feature type="region of interest" description="Disordered" evidence="1">
    <location>
        <begin position="222"/>
        <end position="241"/>
    </location>
</feature>
<evidence type="ECO:0000313" key="4">
    <source>
        <dbReference type="EMBL" id="GGE55429.1"/>
    </source>
</evidence>
<evidence type="ECO:0000256" key="1">
    <source>
        <dbReference type="SAM" id="MobiDB-lite"/>
    </source>
</evidence>
<dbReference type="EMBL" id="BMIR01000030">
    <property type="protein sequence ID" value="GGE55429.1"/>
    <property type="molecule type" value="Genomic_DNA"/>
</dbReference>
<reference evidence="4" key="2">
    <citation type="submission" date="2020-09" db="EMBL/GenBank/DDBJ databases">
        <authorList>
            <person name="Sun Q."/>
            <person name="Zhou Y."/>
        </authorList>
    </citation>
    <scope>NUCLEOTIDE SEQUENCE</scope>
    <source>
        <strain evidence="4">CGMCC 1.15371</strain>
    </source>
</reference>
<keyword evidence="5" id="KW-1185">Reference proteome</keyword>
<dbReference type="InterPro" id="IPR015020">
    <property type="entry name" value="Rv2525c-like_Glyco_Hydro-like"/>
</dbReference>
<feature type="domain" description="Rv2525c-like glycoside hydrolase-like" evidence="3">
    <location>
        <begin position="89"/>
        <end position="231"/>
    </location>
</feature>
<feature type="transmembrane region" description="Helical" evidence="2">
    <location>
        <begin position="12"/>
        <end position="32"/>
    </location>
</feature>
<sequence length="274" mass="30728">MTPRFKKIWISVLSVVIPLLIIGAASLAVVLYSDDDHQHSDKSSQHHESHEKKEHKQEKASKLWGIDTVNEVTQPFLKCVNDHFGKPDVVARYLTGKKGAYKGLTSQEIKLLHKNKLSVLPIYNQFTNATGKDNGAKEAKRAIQAAKNLKVPKETLIIADIEPKYPVDKQFIIAWTKTIVDAHYKPGIYGNFGHDNLKGVYKQAQKSDKQVKKQLVLWTNTPSKGTSTKKKAPKSFEGASPNSAQTIGWQYGIEAKHCNIDTNIFKGQIQSDLW</sequence>
<proteinExistence type="predicted"/>
<name>A0A8J3E1Y6_9BACL</name>
<evidence type="ECO:0000313" key="5">
    <source>
        <dbReference type="Proteomes" id="UP000628775"/>
    </source>
</evidence>
<dbReference type="SUPFAM" id="SSF51445">
    <property type="entry name" value="(Trans)glycosidases"/>
    <property type="match status" value="1"/>
</dbReference>
<dbReference type="AlphaFoldDB" id="A0A8J3E1Y6"/>
<dbReference type="Proteomes" id="UP000628775">
    <property type="component" value="Unassembled WGS sequence"/>
</dbReference>
<evidence type="ECO:0000256" key="2">
    <source>
        <dbReference type="SAM" id="Phobius"/>
    </source>
</evidence>
<keyword evidence="2" id="KW-1133">Transmembrane helix</keyword>
<evidence type="ECO:0000259" key="3">
    <source>
        <dbReference type="Pfam" id="PF08924"/>
    </source>
</evidence>
<dbReference type="RefSeq" id="WP_188698630.1">
    <property type="nucleotide sequence ID" value="NZ_BMIR01000030.1"/>
</dbReference>
<dbReference type="Pfam" id="PF08924">
    <property type="entry name" value="Rv2525c_GlyHyd-like"/>
    <property type="match status" value="1"/>
</dbReference>
<protein>
    <recommendedName>
        <fullName evidence="3">Rv2525c-like glycoside hydrolase-like domain-containing protein</fullName>
    </recommendedName>
</protein>
<comment type="caution">
    <text evidence="4">The sequence shown here is derived from an EMBL/GenBank/DDBJ whole genome shotgun (WGS) entry which is preliminary data.</text>
</comment>
<accession>A0A8J3E1Y6</accession>